<dbReference type="EMBL" id="CAHIKZ030000346">
    <property type="protein sequence ID" value="CAE1169557.1"/>
    <property type="molecule type" value="Genomic_DNA"/>
</dbReference>
<sequence>MIAYRTGAGPNTLKPTRVVCPYFVVSKRMADDIQCNVAAVEGFSGAKDTTASRETRQKMNVDFTDRTCSEKMSKKKKCPDEEKAFMVSHLGESGKVRTTTIGPGEPSLSKQKHHHRKAFEYISKALKIDEEEAVCPICYTRGGALSIFPFLASLFFVPDSFLLKIRHSGLYKQVPDGMSLADSSQVE</sequence>
<dbReference type="AlphaFoldDB" id="A0A812B5L9"/>
<evidence type="ECO:0000313" key="2">
    <source>
        <dbReference type="Proteomes" id="UP000597762"/>
    </source>
</evidence>
<organism evidence="1 2">
    <name type="scientific">Acanthosepion pharaonis</name>
    <name type="common">Pharaoh cuttlefish</name>
    <name type="synonym">Sepia pharaonis</name>
    <dbReference type="NCBI Taxonomy" id="158019"/>
    <lineage>
        <taxon>Eukaryota</taxon>
        <taxon>Metazoa</taxon>
        <taxon>Spiralia</taxon>
        <taxon>Lophotrochozoa</taxon>
        <taxon>Mollusca</taxon>
        <taxon>Cephalopoda</taxon>
        <taxon>Coleoidea</taxon>
        <taxon>Decapodiformes</taxon>
        <taxon>Sepiida</taxon>
        <taxon>Sepiina</taxon>
        <taxon>Sepiidae</taxon>
        <taxon>Acanthosepion</taxon>
    </lineage>
</organism>
<keyword evidence="1" id="KW-0413">Isomerase</keyword>
<comment type="caution">
    <text evidence="1">The sequence shown here is derived from an EMBL/GenBank/DDBJ whole genome shotgun (WGS) entry which is preliminary data.</text>
</comment>
<evidence type="ECO:0000313" key="1">
    <source>
        <dbReference type="EMBL" id="CAE1169557.1"/>
    </source>
</evidence>
<dbReference type="Proteomes" id="UP000597762">
    <property type="component" value="Unassembled WGS sequence"/>
</dbReference>
<reference evidence="1" key="1">
    <citation type="submission" date="2021-01" db="EMBL/GenBank/DDBJ databases">
        <authorList>
            <person name="Li R."/>
            <person name="Bekaert M."/>
        </authorList>
    </citation>
    <scope>NUCLEOTIDE SEQUENCE</scope>
    <source>
        <strain evidence="1">Farmed</strain>
    </source>
</reference>
<proteinExistence type="predicted"/>
<gene>
    <name evidence="1" type="ORF">SPHA_10664</name>
</gene>
<dbReference type="GO" id="GO:0008568">
    <property type="term" value="F:microtubule severing ATPase activity"/>
    <property type="evidence" value="ECO:0007669"/>
    <property type="project" value="UniProtKB-EC"/>
</dbReference>
<accession>A0A812B5L9</accession>
<protein>
    <submittedName>
        <fullName evidence="1">SPAST</fullName>
        <ecNumber evidence="1">5.6.1.1</ecNumber>
    </submittedName>
</protein>
<dbReference type="Gene3D" id="1.20.58.80">
    <property type="entry name" value="Phosphotransferase system, lactose/cellobiose-type IIA subunit"/>
    <property type="match status" value="1"/>
</dbReference>
<dbReference type="EC" id="5.6.1.1" evidence="1"/>
<keyword evidence="2" id="KW-1185">Reference proteome</keyword>
<name>A0A812B5L9_ACAPH</name>
<dbReference type="OrthoDB" id="10251136at2759"/>